<feature type="compositionally biased region" description="Polar residues" evidence="3">
    <location>
        <begin position="8"/>
        <end position="29"/>
    </location>
</feature>
<protein>
    <submittedName>
        <fullName evidence="5">Transcriptional regulator, AraC family</fullName>
    </submittedName>
</protein>
<comment type="caution">
    <text evidence="5">The sequence shown here is derived from an EMBL/GenBank/DDBJ whole genome shotgun (WGS) entry which is preliminary data.</text>
</comment>
<dbReference type="InterPro" id="IPR009057">
    <property type="entry name" value="Homeodomain-like_sf"/>
</dbReference>
<keyword evidence="6" id="KW-1185">Reference proteome</keyword>
<name>S9QJR7_CYSF2</name>
<dbReference type="AlphaFoldDB" id="S9QJR7"/>
<evidence type="ECO:0000259" key="4">
    <source>
        <dbReference type="PROSITE" id="PS01124"/>
    </source>
</evidence>
<dbReference type="PROSITE" id="PS01124">
    <property type="entry name" value="HTH_ARAC_FAMILY_2"/>
    <property type="match status" value="1"/>
</dbReference>
<dbReference type="Proteomes" id="UP000011682">
    <property type="component" value="Unassembled WGS sequence"/>
</dbReference>
<dbReference type="EMBL" id="ANAH02000009">
    <property type="protein sequence ID" value="EPX61524.1"/>
    <property type="molecule type" value="Genomic_DNA"/>
</dbReference>
<gene>
    <name evidence="5" type="ORF">D187_010143</name>
</gene>
<dbReference type="InterPro" id="IPR018060">
    <property type="entry name" value="HTH_AraC"/>
</dbReference>
<keyword evidence="2" id="KW-0804">Transcription</keyword>
<evidence type="ECO:0000256" key="3">
    <source>
        <dbReference type="SAM" id="MobiDB-lite"/>
    </source>
</evidence>
<dbReference type="GO" id="GO:0003700">
    <property type="term" value="F:DNA-binding transcription factor activity"/>
    <property type="evidence" value="ECO:0007669"/>
    <property type="project" value="InterPro"/>
</dbReference>
<feature type="region of interest" description="Disordered" evidence="3">
    <location>
        <begin position="1"/>
        <end position="29"/>
    </location>
</feature>
<accession>S9QJR7</accession>
<evidence type="ECO:0000313" key="6">
    <source>
        <dbReference type="Proteomes" id="UP000011682"/>
    </source>
</evidence>
<reference evidence="5" key="1">
    <citation type="submission" date="2013-05" db="EMBL/GenBank/DDBJ databases">
        <title>Genome assembly of Cystobacter fuscus DSM 2262.</title>
        <authorList>
            <person name="Sharma G."/>
            <person name="Khatri I."/>
            <person name="Kaur C."/>
            <person name="Mayilraj S."/>
            <person name="Subramanian S."/>
        </authorList>
    </citation>
    <scope>NUCLEOTIDE SEQUENCE [LARGE SCALE GENOMIC DNA]</scope>
    <source>
        <strain evidence="5">DSM 2262</strain>
    </source>
</reference>
<organism evidence="5 6">
    <name type="scientific">Cystobacter fuscus (strain ATCC 25194 / DSM 2262 / NBRC 100088 / M29)</name>
    <dbReference type="NCBI Taxonomy" id="1242864"/>
    <lineage>
        <taxon>Bacteria</taxon>
        <taxon>Pseudomonadati</taxon>
        <taxon>Myxococcota</taxon>
        <taxon>Myxococcia</taxon>
        <taxon>Myxococcales</taxon>
        <taxon>Cystobacterineae</taxon>
        <taxon>Archangiaceae</taxon>
        <taxon>Cystobacter</taxon>
    </lineage>
</organism>
<keyword evidence="1" id="KW-0805">Transcription regulation</keyword>
<dbReference type="GO" id="GO:0043565">
    <property type="term" value="F:sequence-specific DNA binding"/>
    <property type="evidence" value="ECO:0007669"/>
    <property type="project" value="InterPro"/>
</dbReference>
<dbReference type="SUPFAM" id="SSF46689">
    <property type="entry name" value="Homeodomain-like"/>
    <property type="match status" value="1"/>
</dbReference>
<evidence type="ECO:0000256" key="2">
    <source>
        <dbReference type="ARBA" id="ARBA00023163"/>
    </source>
</evidence>
<evidence type="ECO:0000256" key="1">
    <source>
        <dbReference type="ARBA" id="ARBA00023015"/>
    </source>
</evidence>
<feature type="domain" description="HTH araC/xylS-type" evidence="4">
    <location>
        <begin position="28"/>
        <end position="53"/>
    </location>
</feature>
<sequence>MEVGRPSSADQGCSPASPTGHSTWSRQGFGSATAFREHFQRFVTTSPQAYRRAFRSAPPASH</sequence>
<evidence type="ECO:0000313" key="5">
    <source>
        <dbReference type="EMBL" id="EPX61524.1"/>
    </source>
</evidence>
<proteinExistence type="predicted"/>